<feature type="transmembrane region" description="Helical" evidence="1">
    <location>
        <begin position="87"/>
        <end position="116"/>
    </location>
</feature>
<evidence type="ECO:0000313" key="3">
    <source>
        <dbReference type="Proteomes" id="UP001287282"/>
    </source>
</evidence>
<sequence>MRANDNPSKLSLDLFYIQMKWSLWYIPITFIIYLIIVQFVPEVEEMGLSFISFFYEPSKIYMLVIGIISCFAFLGYFVRNGLTRKDYFIGSAIAATGVAFSLMMISAILTGILLWIGTFTAYSPLNGHVAFLDTNSFWIAPVVSLSLIILCYYIGGWIIAVGFYRFGGWGGFGFILIAIFYMSIADLLWTGEITHPLANYLNMSMPNMSLGASIFGTLILIGIGLLLIRKVTKRVTIKLE</sequence>
<dbReference type="EMBL" id="JAWJBA010000009">
    <property type="protein sequence ID" value="MDV2686442.1"/>
    <property type="molecule type" value="Genomic_DNA"/>
</dbReference>
<organism evidence="2 3">
    <name type="scientific">Alkalihalophilus lindianensis</name>
    <dbReference type="NCBI Taxonomy" id="1630542"/>
    <lineage>
        <taxon>Bacteria</taxon>
        <taxon>Bacillati</taxon>
        <taxon>Bacillota</taxon>
        <taxon>Bacilli</taxon>
        <taxon>Bacillales</taxon>
        <taxon>Bacillaceae</taxon>
        <taxon>Alkalihalophilus</taxon>
    </lineage>
</organism>
<keyword evidence="3" id="KW-1185">Reference proteome</keyword>
<keyword evidence="1" id="KW-0472">Membrane</keyword>
<name>A0ABU3XEX2_9BACI</name>
<evidence type="ECO:0000313" key="2">
    <source>
        <dbReference type="EMBL" id="MDV2686442.1"/>
    </source>
</evidence>
<proteinExistence type="predicted"/>
<protein>
    <recommendedName>
        <fullName evidence="4">ABC-2 type transport system permease protein</fullName>
    </recommendedName>
</protein>
<keyword evidence="1" id="KW-0812">Transmembrane</keyword>
<feature type="transmembrane region" description="Helical" evidence="1">
    <location>
        <begin position="136"/>
        <end position="154"/>
    </location>
</feature>
<keyword evidence="1" id="KW-1133">Transmembrane helix</keyword>
<evidence type="ECO:0008006" key="4">
    <source>
        <dbReference type="Google" id="ProtNLM"/>
    </source>
</evidence>
<feature type="transmembrane region" description="Helical" evidence="1">
    <location>
        <begin position="209"/>
        <end position="228"/>
    </location>
</feature>
<comment type="caution">
    <text evidence="2">The sequence shown here is derived from an EMBL/GenBank/DDBJ whole genome shotgun (WGS) entry which is preliminary data.</text>
</comment>
<dbReference type="Proteomes" id="UP001287282">
    <property type="component" value="Unassembled WGS sequence"/>
</dbReference>
<evidence type="ECO:0000256" key="1">
    <source>
        <dbReference type="SAM" id="Phobius"/>
    </source>
</evidence>
<gene>
    <name evidence="2" type="ORF">RYX56_18905</name>
</gene>
<dbReference type="RefSeq" id="WP_317123603.1">
    <property type="nucleotide sequence ID" value="NZ_JAWJBA010000009.1"/>
</dbReference>
<feature type="transmembrane region" description="Helical" evidence="1">
    <location>
        <begin position="166"/>
        <end position="189"/>
    </location>
</feature>
<feature type="transmembrane region" description="Helical" evidence="1">
    <location>
        <begin position="60"/>
        <end position="78"/>
    </location>
</feature>
<accession>A0ABU3XEX2</accession>
<reference evidence="2 3" key="1">
    <citation type="submission" date="2023-10" db="EMBL/GenBank/DDBJ databases">
        <title>Screening of Alkalihalobacillus lindianensis BZ-TG-R113 and Its Alleviation of Salt Stress on Rapeseed Growth.</title>
        <authorList>
            <person name="Zhao B."/>
            <person name="Guo T."/>
        </authorList>
    </citation>
    <scope>NUCLEOTIDE SEQUENCE [LARGE SCALE GENOMIC DNA]</scope>
    <source>
        <strain evidence="2 3">BZ-TG-R113</strain>
    </source>
</reference>
<feature type="transmembrane region" description="Helical" evidence="1">
    <location>
        <begin position="21"/>
        <end position="40"/>
    </location>
</feature>